<comment type="similarity">
    <text evidence="2">Belongs to the type I cytokine receptor family. Type 2 subfamily.</text>
</comment>
<dbReference type="Pfam" id="PF00041">
    <property type="entry name" value="fn3"/>
    <property type="match status" value="1"/>
</dbReference>
<proteinExistence type="inferred from homology"/>
<evidence type="ECO:0000256" key="9">
    <source>
        <dbReference type="ARBA" id="ARBA00023180"/>
    </source>
</evidence>
<name>A0AAV1PZ23_SCOSC</name>
<keyword evidence="9" id="KW-0325">Glycoprotein</keyword>
<dbReference type="Proteomes" id="UP001314229">
    <property type="component" value="Unassembled WGS sequence"/>
</dbReference>
<dbReference type="InterPro" id="IPR015914">
    <property type="entry name" value="PAPs_N"/>
</dbReference>
<dbReference type="PANTHER" id="PTHR48423">
    <property type="entry name" value="INTERLEUKIN-27 RECEPTOR SUBUNIT ALPHA"/>
    <property type="match status" value="1"/>
</dbReference>
<dbReference type="PROSITE" id="PS50853">
    <property type="entry name" value="FN3"/>
    <property type="match status" value="3"/>
</dbReference>
<evidence type="ECO:0000256" key="6">
    <source>
        <dbReference type="ARBA" id="ARBA00022989"/>
    </source>
</evidence>
<dbReference type="Pfam" id="PF16656">
    <property type="entry name" value="Pur_ac_phosph_N"/>
    <property type="match status" value="1"/>
</dbReference>
<evidence type="ECO:0000256" key="1">
    <source>
        <dbReference type="ARBA" id="ARBA00004479"/>
    </source>
</evidence>
<keyword evidence="13" id="KW-1185">Reference proteome</keyword>
<keyword evidence="4" id="KW-0732">Signal</keyword>
<evidence type="ECO:0000313" key="12">
    <source>
        <dbReference type="EMBL" id="CAK6976184.1"/>
    </source>
</evidence>
<dbReference type="GO" id="GO:0046872">
    <property type="term" value="F:metal ion binding"/>
    <property type="evidence" value="ECO:0007669"/>
    <property type="project" value="InterPro"/>
</dbReference>
<feature type="domain" description="Fibronectin type-III" evidence="11">
    <location>
        <begin position="79"/>
        <end position="173"/>
    </location>
</feature>
<organism evidence="12 13">
    <name type="scientific">Scomber scombrus</name>
    <name type="common">Atlantic mackerel</name>
    <name type="synonym">Scomber vernalis</name>
    <dbReference type="NCBI Taxonomy" id="13677"/>
    <lineage>
        <taxon>Eukaryota</taxon>
        <taxon>Metazoa</taxon>
        <taxon>Chordata</taxon>
        <taxon>Craniata</taxon>
        <taxon>Vertebrata</taxon>
        <taxon>Euteleostomi</taxon>
        <taxon>Actinopterygii</taxon>
        <taxon>Neopterygii</taxon>
        <taxon>Teleostei</taxon>
        <taxon>Neoteleostei</taxon>
        <taxon>Acanthomorphata</taxon>
        <taxon>Pelagiaria</taxon>
        <taxon>Scombriformes</taxon>
        <taxon>Scombridae</taxon>
        <taxon>Scomber</taxon>
    </lineage>
</organism>
<dbReference type="PANTHER" id="PTHR48423:SF1">
    <property type="entry name" value="INTERLEUKIN-27 RECEPTOR SUBUNIT ALPHA"/>
    <property type="match status" value="1"/>
</dbReference>
<dbReference type="InterPro" id="IPR052672">
    <property type="entry name" value="Type1_Cytokine_Rcpt_Type2"/>
</dbReference>
<dbReference type="GO" id="GO:0003993">
    <property type="term" value="F:acid phosphatase activity"/>
    <property type="evidence" value="ECO:0007669"/>
    <property type="project" value="InterPro"/>
</dbReference>
<comment type="caution">
    <text evidence="12">The sequence shown here is derived from an EMBL/GenBank/DDBJ whole genome shotgun (WGS) entry which is preliminary data.</text>
</comment>
<evidence type="ECO:0000313" key="13">
    <source>
        <dbReference type="Proteomes" id="UP001314229"/>
    </source>
</evidence>
<dbReference type="AlphaFoldDB" id="A0AAV1PZ23"/>
<evidence type="ECO:0000256" key="5">
    <source>
        <dbReference type="ARBA" id="ARBA00022737"/>
    </source>
</evidence>
<dbReference type="GO" id="GO:0005886">
    <property type="term" value="C:plasma membrane"/>
    <property type="evidence" value="ECO:0007669"/>
    <property type="project" value="UniProtKB-ARBA"/>
</dbReference>
<gene>
    <name evidence="12" type="ORF">FSCOSCO3_A013051</name>
</gene>
<feature type="domain" description="Fibronectin type-III" evidence="11">
    <location>
        <begin position="175"/>
        <end position="275"/>
    </location>
</feature>
<keyword evidence="5" id="KW-0677">Repeat</keyword>
<dbReference type="EMBL" id="CAWUFR010000337">
    <property type="protein sequence ID" value="CAK6976184.1"/>
    <property type="molecule type" value="Genomic_DNA"/>
</dbReference>
<protein>
    <submittedName>
        <fullName evidence="12">Interleukin-6 receptor subunit beta</fullName>
    </submittedName>
</protein>
<dbReference type="InterPro" id="IPR036116">
    <property type="entry name" value="FN3_sf"/>
</dbReference>
<reference evidence="12 13" key="1">
    <citation type="submission" date="2024-01" db="EMBL/GenBank/DDBJ databases">
        <authorList>
            <person name="Alioto T."/>
            <person name="Alioto T."/>
            <person name="Gomez Garrido J."/>
        </authorList>
    </citation>
    <scope>NUCLEOTIDE SEQUENCE [LARGE SCALE GENOMIC DNA]</scope>
</reference>
<sequence>MSCYYQQEPPRSMTCEWSQSDSLTESDASLIFKKDQIISCWGIFSVSAFLNVTVRMKNYLMGREIWSHPHSGFLSDIAKPRQLVLTVRGSTEDSVSVSWTTRSDGSCRLRYRVDNHTWTQASDSIPALRQQMLVHTIKDLQPFTVYTFSVACRMEFGIWSDWSSDVTARTLERAPSRPPEVCYRVEKTDSGKATLLHLMWKDLDRHEAGGRILGYQVSYEQVKTPPVQNRRIQNMTGVTAPLVVDDGNYSVTVTAFNEAGYGPAAHLSIDTRRQRTVPSVRNLWVFTSFPAVKDLRVQWEVPERPVSHFTVQWFPETRPSNRRWSRVSASNTSTVIKDVDPDESYMISVFPVYEQQCGAPQSLPASLQQGALMEAVRLEVMDVTKTTVTAGWAWQRKRKSGRIRVNRYILTLKRDAETQTLLISADRSQHTFLQLEPNTEYSLQLSSDDVSRDIIHFRTNFNEVPVVATVTPLLLLAVAAFIISILSRTVYKSYFFPPISSPRGSTTGQWLMDPHLQKTADRNILDIEDFQVKDVLGEKSLIIIGPKSSSTTEEEEDYDEDKPALSLSHLIIELDLNYVTNTEPPPLQPPPPPVSLLSLHPDYAVNCRDPDAASTPEQSGEVDRQTRRVNGCFPQKEEESRPVCHVSHPEGTAVNAHFHELMRANADSCFYQMTCEDEYVVNCSFLGKAAADDVETESGLLPDV</sequence>
<evidence type="ECO:0000256" key="4">
    <source>
        <dbReference type="ARBA" id="ARBA00022729"/>
    </source>
</evidence>
<keyword evidence="3 10" id="KW-0812">Transmembrane</keyword>
<evidence type="ECO:0000256" key="3">
    <source>
        <dbReference type="ARBA" id="ARBA00022692"/>
    </source>
</evidence>
<evidence type="ECO:0000256" key="7">
    <source>
        <dbReference type="ARBA" id="ARBA00023136"/>
    </source>
</evidence>
<keyword evidence="8 12" id="KW-0675">Receptor</keyword>
<feature type="domain" description="Fibronectin type-III" evidence="11">
    <location>
        <begin position="279"/>
        <end position="375"/>
    </location>
</feature>
<dbReference type="Gene3D" id="2.60.40.10">
    <property type="entry name" value="Immunoglobulins"/>
    <property type="match status" value="4"/>
</dbReference>
<dbReference type="SMART" id="SM00060">
    <property type="entry name" value="FN3"/>
    <property type="match status" value="4"/>
</dbReference>
<dbReference type="InterPro" id="IPR003961">
    <property type="entry name" value="FN3_dom"/>
</dbReference>
<evidence type="ECO:0000259" key="11">
    <source>
        <dbReference type="PROSITE" id="PS50853"/>
    </source>
</evidence>
<accession>A0AAV1PZ23</accession>
<dbReference type="SUPFAM" id="SSF49265">
    <property type="entry name" value="Fibronectin type III"/>
    <property type="match status" value="2"/>
</dbReference>
<evidence type="ECO:0000256" key="8">
    <source>
        <dbReference type="ARBA" id="ARBA00023170"/>
    </source>
</evidence>
<dbReference type="CDD" id="cd00063">
    <property type="entry name" value="FN3"/>
    <property type="match status" value="3"/>
</dbReference>
<keyword evidence="7 10" id="KW-0472">Membrane</keyword>
<evidence type="ECO:0000256" key="10">
    <source>
        <dbReference type="SAM" id="Phobius"/>
    </source>
</evidence>
<evidence type="ECO:0000256" key="2">
    <source>
        <dbReference type="ARBA" id="ARBA00008921"/>
    </source>
</evidence>
<dbReference type="InterPro" id="IPR013783">
    <property type="entry name" value="Ig-like_fold"/>
</dbReference>
<feature type="transmembrane region" description="Helical" evidence="10">
    <location>
        <begin position="466"/>
        <end position="486"/>
    </location>
</feature>
<keyword evidence="6 10" id="KW-1133">Transmembrane helix</keyword>
<comment type="subcellular location">
    <subcellularLocation>
        <location evidence="1">Membrane</location>
        <topology evidence="1">Single-pass type I membrane protein</topology>
    </subcellularLocation>
</comment>